<dbReference type="EMBL" id="LAZR01000657">
    <property type="protein sequence ID" value="KKN61459.1"/>
    <property type="molecule type" value="Genomic_DNA"/>
</dbReference>
<dbReference type="InterPro" id="IPR001638">
    <property type="entry name" value="Solute-binding_3/MltF_N"/>
</dbReference>
<keyword evidence="1" id="KW-0732">Signal</keyword>
<accession>A0A0F9S336</accession>
<comment type="caution">
    <text evidence="3">The sequence shown here is derived from an EMBL/GenBank/DDBJ whole genome shotgun (WGS) entry which is preliminary data.</text>
</comment>
<dbReference type="SMART" id="SM00062">
    <property type="entry name" value="PBPb"/>
    <property type="match status" value="1"/>
</dbReference>
<dbReference type="Pfam" id="PF00497">
    <property type="entry name" value="SBP_bac_3"/>
    <property type="match status" value="1"/>
</dbReference>
<dbReference type="PANTHER" id="PTHR35936">
    <property type="entry name" value="MEMBRANE-BOUND LYTIC MUREIN TRANSGLYCOSYLASE F"/>
    <property type="match status" value="1"/>
</dbReference>
<reference evidence="3" key="1">
    <citation type="journal article" date="2015" name="Nature">
        <title>Complex archaea that bridge the gap between prokaryotes and eukaryotes.</title>
        <authorList>
            <person name="Spang A."/>
            <person name="Saw J.H."/>
            <person name="Jorgensen S.L."/>
            <person name="Zaremba-Niedzwiedzka K."/>
            <person name="Martijn J."/>
            <person name="Lind A.E."/>
            <person name="van Eijk R."/>
            <person name="Schleper C."/>
            <person name="Guy L."/>
            <person name="Ettema T.J."/>
        </authorList>
    </citation>
    <scope>NUCLEOTIDE SEQUENCE</scope>
</reference>
<feature type="domain" description="Solute-binding protein family 3/N-terminal" evidence="2">
    <location>
        <begin position="25"/>
        <end position="246"/>
    </location>
</feature>
<sequence>MNKLITVFLCLLFTAPFNVFACERTFSVASHDAFWPPYVMGINGKLQGSEVDALNIIFADSPFCFEVKLLPNSKRAFIELKYGRIDLGWAASYTDKRAKYVHFSDTYRTEVMRLYENTNNQHNVKNLEDIFKQGLTVGANFGSYYGEEFEQYKTKYKKQIEYTSATSKRFEMLNKQRIDFAIEDELVGAHFGEKSTNIKLVTSIEYVNKDDIYLMFSKNTVSVTELAVINEYINKNKTALKALFEH</sequence>
<dbReference type="PANTHER" id="PTHR35936:SF19">
    <property type="entry name" value="AMINO-ACID-BINDING PROTEIN YXEM-RELATED"/>
    <property type="match status" value="1"/>
</dbReference>
<protein>
    <recommendedName>
        <fullName evidence="2">Solute-binding protein family 3/N-terminal domain-containing protein</fullName>
    </recommendedName>
</protein>
<evidence type="ECO:0000256" key="1">
    <source>
        <dbReference type="ARBA" id="ARBA00022729"/>
    </source>
</evidence>
<organism evidence="3">
    <name type="scientific">marine sediment metagenome</name>
    <dbReference type="NCBI Taxonomy" id="412755"/>
    <lineage>
        <taxon>unclassified sequences</taxon>
        <taxon>metagenomes</taxon>
        <taxon>ecological metagenomes</taxon>
    </lineage>
</organism>
<evidence type="ECO:0000259" key="2">
    <source>
        <dbReference type="SMART" id="SM00062"/>
    </source>
</evidence>
<proteinExistence type="predicted"/>
<dbReference type="AlphaFoldDB" id="A0A0F9S336"/>
<dbReference type="Gene3D" id="3.40.190.10">
    <property type="entry name" value="Periplasmic binding protein-like II"/>
    <property type="match status" value="2"/>
</dbReference>
<dbReference type="SUPFAM" id="SSF53850">
    <property type="entry name" value="Periplasmic binding protein-like II"/>
    <property type="match status" value="1"/>
</dbReference>
<name>A0A0F9S336_9ZZZZ</name>
<evidence type="ECO:0000313" key="3">
    <source>
        <dbReference type="EMBL" id="KKN61459.1"/>
    </source>
</evidence>
<gene>
    <name evidence="3" type="ORF">LCGC14_0521630</name>
</gene>